<comment type="caution">
    <text evidence="1">The sequence shown here is derived from an EMBL/GenBank/DDBJ whole genome shotgun (WGS) entry which is preliminary data.</text>
</comment>
<organism evidence="1 2">
    <name type="scientific">Mytilus galloprovincialis</name>
    <name type="common">Mediterranean mussel</name>
    <dbReference type="NCBI Taxonomy" id="29158"/>
    <lineage>
        <taxon>Eukaryota</taxon>
        <taxon>Metazoa</taxon>
        <taxon>Spiralia</taxon>
        <taxon>Lophotrochozoa</taxon>
        <taxon>Mollusca</taxon>
        <taxon>Bivalvia</taxon>
        <taxon>Autobranchia</taxon>
        <taxon>Pteriomorphia</taxon>
        <taxon>Mytilida</taxon>
        <taxon>Mytiloidea</taxon>
        <taxon>Mytilidae</taxon>
        <taxon>Mytilinae</taxon>
        <taxon>Mytilus</taxon>
    </lineage>
</organism>
<name>A0A8B6HIN7_MYTGA</name>
<protein>
    <submittedName>
        <fullName evidence="1">Uncharacterized protein</fullName>
    </submittedName>
</protein>
<accession>A0A8B6HIN7</accession>
<reference evidence="1" key="1">
    <citation type="submission" date="2018-11" db="EMBL/GenBank/DDBJ databases">
        <authorList>
            <person name="Alioto T."/>
            <person name="Alioto T."/>
        </authorList>
    </citation>
    <scope>NUCLEOTIDE SEQUENCE</scope>
</reference>
<keyword evidence="2" id="KW-1185">Reference proteome</keyword>
<dbReference type="Proteomes" id="UP000596742">
    <property type="component" value="Unassembled WGS sequence"/>
</dbReference>
<dbReference type="AlphaFoldDB" id="A0A8B6HIN7"/>
<evidence type="ECO:0000313" key="2">
    <source>
        <dbReference type="Proteomes" id="UP000596742"/>
    </source>
</evidence>
<dbReference type="EMBL" id="UYJE01010058">
    <property type="protein sequence ID" value="VDI79328.1"/>
    <property type="molecule type" value="Genomic_DNA"/>
</dbReference>
<gene>
    <name evidence="1" type="ORF">MGAL_10B049226</name>
</gene>
<sequence>MQLFNTIDSELPKTFKWINGNGDELEISENEYRKMFKDPSLKEKSALTDNGIYQCVRTYEGGKQDKINVVLHVSDKQERVTMKVHPRFWQKTKFENLSPKELQNKAGEAEGQRLNRVESVEWKARSKFSRRYRRLKNDKTNPCQLQRHYEGEYKCTVSSPGVFTTKREIYFFVVEFLNKTASPVES</sequence>
<evidence type="ECO:0000313" key="1">
    <source>
        <dbReference type="EMBL" id="VDI79328.1"/>
    </source>
</evidence>
<proteinExistence type="predicted"/>